<sequence>MQVLRFIGNGTVSWYDFRRGVRLRSRNARNALKIFF</sequence>
<dbReference type="Proteomes" id="UP000054359">
    <property type="component" value="Unassembled WGS sequence"/>
</dbReference>
<reference evidence="1 2" key="1">
    <citation type="submission" date="2013-11" db="EMBL/GenBank/DDBJ databases">
        <title>Genome sequencing of Stegodyphus mimosarum.</title>
        <authorList>
            <person name="Bechsgaard J."/>
        </authorList>
    </citation>
    <scope>NUCLEOTIDE SEQUENCE [LARGE SCALE GENOMIC DNA]</scope>
</reference>
<name>A0A087SXT6_STEMI</name>
<evidence type="ECO:0000313" key="1">
    <source>
        <dbReference type="EMBL" id="KFM57675.1"/>
    </source>
</evidence>
<gene>
    <name evidence="1" type="ORF">X975_15632</name>
</gene>
<feature type="non-terminal residue" evidence="1">
    <location>
        <position position="36"/>
    </location>
</feature>
<dbReference type="AlphaFoldDB" id="A0A087SXT6"/>
<protein>
    <submittedName>
        <fullName evidence="1">Uncharacterized protein</fullName>
    </submittedName>
</protein>
<proteinExistence type="predicted"/>
<organism evidence="1 2">
    <name type="scientific">Stegodyphus mimosarum</name>
    <name type="common">African social velvet spider</name>
    <dbReference type="NCBI Taxonomy" id="407821"/>
    <lineage>
        <taxon>Eukaryota</taxon>
        <taxon>Metazoa</taxon>
        <taxon>Ecdysozoa</taxon>
        <taxon>Arthropoda</taxon>
        <taxon>Chelicerata</taxon>
        <taxon>Arachnida</taxon>
        <taxon>Araneae</taxon>
        <taxon>Araneomorphae</taxon>
        <taxon>Entelegynae</taxon>
        <taxon>Eresoidea</taxon>
        <taxon>Eresidae</taxon>
        <taxon>Stegodyphus</taxon>
    </lineage>
</organism>
<evidence type="ECO:0000313" key="2">
    <source>
        <dbReference type="Proteomes" id="UP000054359"/>
    </source>
</evidence>
<dbReference type="EMBL" id="KK112443">
    <property type="protein sequence ID" value="KFM57675.1"/>
    <property type="molecule type" value="Genomic_DNA"/>
</dbReference>
<keyword evidence="2" id="KW-1185">Reference proteome</keyword>
<accession>A0A087SXT6</accession>